<gene>
    <name evidence="5" type="primary">NCR3LG1</name>
</gene>
<keyword evidence="5" id="KW-0675">Receptor</keyword>
<keyword evidence="1" id="KW-0393">Immunoglobulin domain</keyword>
<feature type="domain" description="Ig-like" evidence="3">
    <location>
        <begin position="214"/>
        <end position="316"/>
    </location>
</feature>
<dbReference type="SMART" id="SM00407">
    <property type="entry name" value="IGc1"/>
    <property type="match status" value="1"/>
</dbReference>
<accession>A0A9B0H669</accession>
<feature type="region of interest" description="Disordered" evidence="2">
    <location>
        <begin position="1"/>
        <end position="35"/>
    </location>
</feature>
<evidence type="ECO:0000256" key="2">
    <source>
        <dbReference type="SAM" id="MobiDB-lite"/>
    </source>
</evidence>
<dbReference type="InterPro" id="IPR007110">
    <property type="entry name" value="Ig-like_dom"/>
</dbReference>
<feature type="domain" description="Ig-like" evidence="3">
    <location>
        <begin position="93"/>
        <end position="204"/>
    </location>
</feature>
<dbReference type="Pfam" id="PF07654">
    <property type="entry name" value="C1-set"/>
    <property type="match status" value="1"/>
</dbReference>
<dbReference type="InterPro" id="IPR003006">
    <property type="entry name" value="Ig/MHC_CS"/>
</dbReference>
<dbReference type="InterPro" id="IPR003597">
    <property type="entry name" value="Ig_C1-set"/>
</dbReference>
<evidence type="ECO:0000256" key="1">
    <source>
        <dbReference type="ARBA" id="ARBA00023319"/>
    </source>
</evidence>
<sequence>MQGAQPPARLPARGSFTRSEECEGTPLNSAEYQRGHKGPEVRFAAQVVRAAPAFSDAGSGSSRPGPRTIDMEHWWLLLLLSRPQLLALWLWPPSAGFLQVEMAGETQTVLLNDNATIICKVQGYHHLDITIMGITWFWKHRVSATEVKVFEFFGDHQMTVRPGACVSPWRLKRGDASLQLPGVQLREAGEYRCEVVITPHKAVGRVQLEVVAYPVSSLFPEQAMVKENEEQLILCMASGFYPTNITVTWKKWTQKDPQYVEFSEGVFTNYTTKNEDGMFNVSSFLMLKPSLEDNMTVYQCVVWHESLPTPQRLNFSLTLIESEKSPCTLKYYIKQIPYSPS</sequence>
<dbReference type="AlphaFoldDB" id="A0A9B0H669"/>
<name>A0A9B0H669_ODORO</name>
<dbReference type="InterPro" id="IPR036179">
    <property type="entry name" value="Ig-like_dom_sf"/>
</dbReference>
<dbReference type="InterPro" id="IPR003599">
    <property type="entry name" value="Ig_sub"/>
</dbReference>
<dbReference type="Proteomes" id="UP000245340">
    <property type="component" value="Unplaced"/>
</dbReference>
<dbReference type="PROSITE" id="PS50835">
    <property type="entry name" value="IG_LIKE"/>
    <property type="match status" value="2"/>
</dbReference>
<evidence type="ECO:0000259" key="3">
    <source>
        <dbReference type="PROSITE" id="PS50835"/>
    </source>
</evidence>
<dbReference type="PROSITE" id="PS00290">
    <property type="entry name" value="IG_MHC"/>
    <property type="match status" value="1"/>
</dbReference>
<dbReference type="RefSeq" id="XP_004412548.1">
    <property type="nucleotide sequence ID" value="XM_004412491.1"/>
</dbReference>
<dbReference type="SUPFAM" id="SSF48726">
    <property type="entry name" value="Immunoglobulin"/>
    <property type="match status" value="2"/>
</dbReference>
<protein>
    <submittedName>
        <fullName evidence="5">Natural cytotoxicity triggering receptor 3 ligand 1</fullName>
    </submittedName>
</protein>
<dbReference type="InterPro" id="IPR050380">
    <property type="entry name" value="Immune_Resp_Modulators"/>
</dbReference>
<organism evidence="4 5">
    <name type="scientific">Odobenus rosmarus divergens</name>
    <name type="common">Pacific walrus</name>
    <dbReference type="NCBI Taxonomy" id="9708"/>
    <lineage>
        <taxon>Eukaryota</taxon>
        <taxon>Metazoa</taxon>
        <taxon>Chordata</taxon>
        <taxon>Craniata</taxon>
        <taxon>Vertebrata</taxon>
        <taxon>Euteleostomi</taxon>
        <taxon>Mammalia</taxon>
        <taxon>Eutheria</taxon>
        <taxon>Laurasiatheria</taxon>
        <taxon>Carnivora</taxon>
        <taxon>Caniformia</taxon>
        <taxon>Pinnipedia</taxon>
        <taxon>Odobenidae</taxon>
        <taxon>Odobenus</taxon>
    </lineage>
</organism>
<proteinExistence type="predicted"/>
<dbReference type="PANTHER" id="PTHR23411">
    <property type="entry name" value="TAPASIN"/>
    <property type="match status" value="1"/>
</dbReference>
<evidence type="ECO:0000313" key="5">
    <source>
        <dbReference type="RefSeq" id="XP_004412548.1"/>
    </source>
</evidence>
<reference evidence="5" key="1">
    <citation type="submission" date="2025-08" db="UniProtKB">
        <authorList>
            <consortium name="RefSeq"/>
        </authorList>
    </citation>
    <scope>IDENTIFICATION</scope>
</reference>
<dbReference type="CDD" id="cd00098">
    <property type="entry name" value="IgC1"/>
    <property type="match status" value="1"/>
</dbReference>
<dbReference type="InterPro" id="IPR013783">
    <property type="entry name" value="Ig-like_fold"/>
</dbReference>
<evidence type="ECO:0000313" key="4">
    <source>
        <dbReference type="Proteomes" id="UP000245340"/>
    </source>
</evidence>
<dbReference type="Gene3D" id="2.60.40.10">
    <property type="entry name" value="Immunoglobulins"/>
    <property type="match status" value="2"/>
</dbReference>
<keyword evidence="4" id="KW-1185">Reference proteome</keyword>
<dbReference type="SMART" id="SM00409">
    <property type="entry name" value="IG"/>
    <property type="match status" value="2"/>
</dbReference>